<organism evidence="1 2">
    <name type="scientific">Bacteroides cellulosilyticus DSM 14838</name>
    <dbReference type="NCBI Taxonomy" id="537012"/>
    <lineage>
        <taxon>Bacteria</taxon>
        <taxon>Pseudomonadati</taxon>
        <taxon>Bacteroidota</taxon>
        <taxon>Bacteroidia</taxon>
        <taxon>Bacteroidales</taxon>
        <taxon>Bacteroidaceae</taxon>
        <taxon>Bacteroides</taxon>
    </lineage>
</organism>
<dbReference type="AlphaFoldDB" id="E2NGV8"/>
<name>E2NGV8_9BACE</name>
<evidence type="ECO:0000313" key="1">
    <source>
        <dbReference type="EMBL" id="EEF88878.1"/>
    </source>
</evidence>
<dbReference type="Proteomes" id="UP000003711">
    <property type="component" value="Unassembled WGS sequence"/>
</dbReference>
<reference evidence="1 2" key="1">
    <citation type="submission" date="2008-12" db="EMBL/GenBank/DDBJ databases">
        <authorList>
            <person name="Fulton L."/>
            <person name="Clifton S."/>
            <person name="Fulton B."/>
            <person name="Xu J."/>
            <person name="Minx P."/>
            <person name="Pepin K.H."/>
            <person name="Johnson M."/>
            <person name="Bhonagiri V."/>
            <person name="Nash W.E."/>
            <person name="Mardis E.R."/>
            <person name="Wilson R.K."/>
        </authorList>
    </citation>
    <scope>NUCLEOTIDE SEQUENCE [LARGE SCALE GENOMIC DNA]</scope>
    <source>
        <strain evidence="1 2">DSM 14838</strain>
    </source>
</reference>
<dbReference type="EMBL" id="ACCH01000254">
    <property type="protein sequence ID" value="EEF88878.1"/>
    <property type="molecule type" value="Genomic_DNA"/>
</dbReference>
<accession>E2NGV8</accession>
<proteinExistence type="predicted"/>
<evidence type="ECO:0000313" key="2">
    <source>
        <dbReference type="Proteomes" id="UP000003711"/>
    </source>
</evidence>
<dbReference type="HOGENOM" id="CLU_2614482_0_0_10"/>
<gene>
    <name evidence="1" type="ORF">BACCELL_03533</name>
</gene>
<protein>
    <submittedName>
        <fullName evidence="1">Uncharacterized protein</fullName>
    </submittedName>
</protein>
<reference evidence="1 2" key="2">
    <citation type="submission" date="2009-01" db="EMBL/GenBank/DDBJ databases">
        <title>Draft genome sequence of Bacteroides cellulosilyticus (DSM 14838).</title>
        <authorList>
            <person name="Sudarsanam P."/>
            <person name="Ley R."/>
            <person name="Guruge J."/>
            <person name="Turnbaugh P.J."/>
            <person name="Mahowald M."/>
            <person name="Liep D."/>
            <person name="Gordon J."/>
        </authorList>
    </citation>
    <scope>NUCLEOTIDE SEQUENCE [LARGE SCALE GENOMIC DNA]</scope>
    <source>
        <strain evidence="1 2">DSM 14838</strain>
    </source>
</reference>
<sequence>MHAVYADNAVQVIGNQGTAGTEKHDQYHESVSDDGFMVMEWFQADVWLLLCPLPVDEKVNQYGDGNRINPYFGRGEPI</sequence>
<comment type="caution">
    <text evidence="1">The sequence shown here is derived from an EMBL/GenBank/DDBJ whole genome shotgun (WGS) entry which is preliminary data.</text>
</comment>